<dbReference type="PANTHER" id="PTHR11645:SF0">
    <property type="entry name" value="PYRROLINE-5-CARBOXYLATE REDUCTASE 3"/>
    <property type="match status" value="1"/>
</dbReference>
<dbReference type="PIRSF" id="PIRSF000193">
    <property type="entry name" value="Pyrrol-5-carb_rd"/>
    <property type="match status" value="1"/>
</dbReference>
<dbReference type="SUPFAM" id="SSF51735">
    <property type="entry name" value="NAD(P)-binding Rossmann-fold domains"/>
    <property type="match status" value="1"/>
</dbReference>
<dbReference type="Pfam" id="PF03807">
    <property type="entry name" value="F420_oxidored"/>
    <property type="match status" value="1"/>
</dbReference>
<dbReference type="GO" id="GO:0004735">
    <property type="term" value="F:pyrroline-5-carboxylate reductase activity"/>
    <property type="evidence" value="ECO:0007669"/>
    <property type="project" value="UniProtKB-EC"/>
</dbReference>
<gene>
    <name evidence="8" type="ORF">BO94DRAFT_621934</name>
</gene>
<evidence type="ECO:0000256" key="5">
    <source>
        <dbReference type="RuleBase" id="RU003903"/>
    </source>
</evidence>
<keyword evidence="2 4" id="KW-0521">NADP</keyword>
<dbReference type="NCBIfam" id="TIGR00112">
    <property type="entry name" value="proC"/>
    <property type="match status" value="1"/>
</dbReference>
<keyword evidence="9" id="KW-1185">Reference proteome</keyword>
<dbReference type="UniPathway" id="UPA00098">
    <property type="reaction ID" value="UER00361"/>
</dbReference>
<dbReference type="EMBL" id="MSFK01000006">
    <property type="protein sequence ID" value="PWY93548.1"/>
    <property type="molecule type" value="Genomic_DNA"/>
</dbReference>
<name>A0A317X9G7_9EURO</name>
<dbReference type="GO" id="GO:0055129">
    <property type="term" value="P:L-proline biosynthetic process"/>
    <property type="evidence" value="ECO:0007669"/>
    <property type="project" value="UniProtKB-UniPathway"/>
</dbReference>
<feature type="domain" description="Pyrroline-5-carboxylate reductase catalytic N-terminal" evidence="6">
    <location>
        <begin position="8"/>
        <end position="105"/>
    </location>
</feature>
<keyword evidence="5" id="KW-0028">Amino-acid biosynthesis</keyword>
<dbReference type="InterPro" id="IPR053790">
    <property type="entry name" value="P5CR-like_CS"/>
</dbReference>
<feature type="binding site" evidence="4">
    <location>
        <begin position="71"/>
        <end position="74"/>
    </location>
    <ligand>
        <name>NADP(+)</name>
        <dbReference type="ChEBI" id="CHEBI:58349"/>
    </ligand>
</feature>
<dbReference type="EC" id="1.5.1.2" evidence="5"/>
<feature type="domain" description="Pyrroline-5-carboxylate reductase dimerisation" evidence="7">
    <location>
        <begin position="175"/>
        <end position="279"/>
    </location>
</feature>
<comment type="similarity">
    <text evidence="1 5">Belongs to the pyrroline-5-carboxylate reductase family.</text>
</comment>
<comment type="pathway">
    <text evidence="5">Amino-acid biosynthesis; L-proline biosynthesis; L-proline from L-glutamate 5-semialdehyde: step 1/1.</text>
</comment>
<dbReference type="GeneID" id="37119173"/>
<dbReference type="Proteomes" id="UP000246702">
    <property type="component" value="Unassembled WGS sequence"/>
</dbReference>
<evidence type="ECO:0000259" key="7">
    <source>
        <dbReference type="Pfam" id="PF14748"/>
    </source>
</evidence>
<reference evidence="8 9" key="1">
    <citation type="submission" date="2016-12" db="EMBL/GenBank/DDBJ databases">
        <title>The genomes of Aspergillus section Nigri reveals drivers in fungal speciation.</title>
        <authorList>
            <consortium name="DOE Joint Genome Institute"/>
            <person name="Vesth T.C."/>
            <person name="Nybo J."/>
            <person name="Theobald S."/>
            <person name="Brandl J."/>
            <person name="Frisvad J.C."/>
            <person name="Nielsen K.F."/>
            <person name="Lyhne E.K."/>
            <person name="Kogle M.E."/>
            <person name="Kuo A."/>
            <person name="Riley R."/>
            <person name="Clum A."/>
            <person name="Nolan M."/>
            <person name="Lipzen A."/>
            <person name="Salamov A."/>
            <person name="Henrissat B."/>
            <person name="Wiebenga A."/>
            <person name="De Vries R.P."/>
            <person name="Grigoriev I.V."/>
            <person name="Mortensen U.H."/>
            <person name="Andersen M.R."/>
            <person name="Baker S.E."/>
        </authorList>
    </citation>
    <scope>NUCLEOTIDE SEQUENCE [LARGE SCALE GENOMIC DNA]</scope>
    <source>
        <strain evidence="8 9">CBS 115572</strain>
    </source>
</reference>
<dbReference type="Pfam" id="PF14748">
    <property type="entry name" value="P5CR_dimer"/>
    <property type="match status" value="1"/>
</dbReference>
<sequence>MSLQTTPLAFLGGGNMASAIISGLLRNSVPASNIHVSEPWEPNRTKIAALGVQTTTSNITAAAAASIVIIAVKPQVAKAVCEELSASWAESSRSTLPIVVSIAAGITVESLQNWLSEKNNGKVPGVVRVMPNTPALVTEGASGAFAAKEVGEKERGLVEELLGSVSRVTEWVDKEELLDVVTGLSGSGPAYFFAMVEHLVASATALGLTKEQATRLAAQTCLGAGKMLVESEDEPAQLRKNVTSPNGTTFAALQTFEKLGFADTVDQAVKAATDRAAELGESLGK</sequence>
<dbReference type="InterPro" id="IPR036291">
    <property type="entry name" value="NAD(P)-bd_dom_sf"/>
</dbReference>
<protein>
    <recommendedName>
        <fullName evidence="5">Pyrroline-5-carboxylate reductase</fullName>
        <ecNumber evidence="5">1.5.1.2</ecNumber>
    </recommendedName>
</protein>
<dbReference type="FunFam" id="1.10.3730.10:FF:000001">
    <property type="entry name" value="Pyrroline-5-carboxylate reductase"/>
    <property type="match status" value="1"/>
</dbReference>
<dbReference type="SUPFAM" id="SSF48179">
    <property type="entry name" value="6-phosphogluconate dehydrogenase C-terminal domain-like"/>
    <property type="match status" value="1"/>
</dbReference>
<accession>A0A317X9G7</accession>
<dbReference type="OrthoDB" id="10263291at2759"/>
<keyword evidence="3 5" id="KW-0560">Oxidoreductase</keyword>
<dbReference type="InterPro" id="IPR028939">
    <property type="entry name" value="P5C_Rdtase_cat_N"/>
</dbReference>
<dbReference type="InterPro" id="IPR008927">
    <property type="entry name" value="6-PGluconate_DH-like_C_sf"/>
</dbReference>
<dbReference type="HAMAP" id="MF_01925">
    <property type="entry name" value="P5C_reductase"/>
    <property type="match status" value="1"/>
</dbReference>
<evidence type="ECO:0000256" key="2">
    <source>
        <dbReference type="ARBA" id="ARBA00022857"/>
    </source>
</evidence>
<feature type="binding site" evidence="4">
    <location>
        <position position="58"/>
    </location>
    <ligand>
        <name>NADPH</name>
        <dbReference type="ChEBI" id="CHEBI:57783"/>
    </ligand>
</feature>
<dbReference type="RefSeq" id="XP_025470309.1">
    <property type="nucleotide sequence ID" value="XM_025617030.1"/>
</dbReference>
<organism evidence="8 9">
    <name type="scientific">Aspergillus sclerotioniger CBS 115572</name>
    <dbReference type="NCBI Taxonomy" id="1450535"/>
    <lineage>
        <taxon>Eukaryota</taxon>
        <taxon>Fungi</taxon>
        <taxon>Dikarya</taxon>
        <taxon>Ascomycota</taxon>
        <taxon>Pezizomycotina</taxon>
        <taxon>Eurotiomycetes</taxon>
        <taxon>Eurotiomycetidae</taxon>
        <taxon>Eurotiales</taxon>
        <taxon>Aspergillaceae</taxon>
        <taxon>Aspergillus</taxon>
        <taxon>Aspergillus subgen. Circumdati</taxon>
    </lineage>
</organism>
<proteinExistence type="inferred from homology"/>
<dbReference type="Gene3D" id="1.10.3730.10">
    <property type="entry name" value="ProC C-terminal domain-like"/>
    <property type="match status" value="1"/>
</dbReference>
<evidence type="ECO:0000256" key="1">
    <source>
        <dbReference type="ARBA" id="ARBA00005525"/>
    </source>
</evidence>
<keyword evidence="5" id="KW-0641">Proline biosynthesis</keyword>
<evidence type="ECO:0000256" key="4">
    <source>
        <dbReference type="PIRSR" id="PIRSR000193-1"/>
    </source>
</evidence>
<dbReference type="STRING" id="1450535.A0A317X9G7"/>
<dbReference type="InterPro" id="IPR000304">
    <property type="entry name" value="Pyrroline-COOH_reductase"/>
</dbReference>
<dbReference type="InterPro" id="IPR029036">
    <property type="entry name" value="P5CR_dimer"/>
</dbReference>
<dbReference type="Gene3D" id="3.40.50.720">
    <property type="entry name" value="NAD(P)-binding Rossmann-like Domain"/>
    <property type="match status" value="1"/>
</dbReference>
<dbReference type="PROSITE" id="PS00521">
    <property type="entry name" value="P5CR"/>
    <property type="match status" value="1"/>
</dbReference>
<dbReference type="PANTHER" id="PTHR11645">
    <property type="entry name" value="PYRROLINE-5-CARBOXYLATE REDUCTASE"/>
    <property type="match status" value="1"/>
</dbReference>
<evidence type="ECO:0000313" key="8">
    <source>
        <dbReference type="EMBL" id="PWY93548.1"/>
    </source>
</evidence>
<feature type="binding site" evidence="4">
    <location>
        <begin position="11"/>
        <end position="16"/>
    </location>
    <ligand>
        <name>NADP(+)</name>
        <dbReference type="ChEBI" id="CHEBI:58349"/>
    </ligand>
</feature>
<evidence type="ECO:0000313" key="9">
    <source>
        <dbReference type="Proteomes" id="UP000246702"/>
    </source>
</evidence>
<comment type="catalytic activity">
    <reaction evidence="5">
        <text>L-proline + NADP(+) = (S)-1-pyrroline-5-carboxylate + NADPH + 2 H(+)</text>
        <dbReference type="Rhea" id="RHEA:14109"/>
        <dbReference type="ChEBI" id="CHEBI:15378"/>
        <dbReference type="ChEBI" id="CHEBI:17388"/>
        <dbReference type="ChEBI" id="CHEBI:57783"/>
        <dbReference type="ChEBI" id="CHEBI:58349"/>
        <dbReference type="ChEBI" id="CHEBI:60039"/>
        <dbReference type="EC" id="1.5.1.2"/>
    </reaction>
</comment>
<evidence type="ECO:0000256" key="3">
    <source>
        <dbReference type="ARBA" id="ARBA00023002"/>
    </source>
</evidence>
<comment type="caution">
    <text evidence="8">The sequence shown here is derived from an EMBL/GenBank/DDBJ whole genome shotgun (WGS) entry which is preliminary data.</text>
</comment>
<dbReference type="AlphaFoldDB" id="A0A317X9G7"/>
<evidence type="ECO:0000259" key="6">
    <source>
        <dbReference type="Pfam" id="PF03807"/>
    </source>
</evidence>